<gene>
    <name evidence="2" type="ORF">HDF25_000316</name>
</gene>
<evidence type="ECO:0000313" key="2">
    <source>
        <dbReference type="EMBL" id="MBB6498192.1"/>
    </source>
</evidence>
<dbReference type="RefSeq" id="WP_184622077.1">
    <property type="nucleotide sequence ID" value="NZ_JACHCC010000001.1"/>
</dbReference>
<proteinExistence type="predicted"/>
<dbReference type="SUPFAM" id="SSF56925">
    <property type="entry name" value="OMPA-like"/>
    <property type="match status" value="1"/>
</dbReference>
<dbReference type="InterPro" id="IPR025665">
    <property type="entry name" value="Beta-barrel_OMP_2"/>
</dbReference>
<name>A0A7X0J1Q3_9SPHI</name>
<dbReference type="Proteomes" id="UP000521017">
    <property type="component" value="Unassembled WGS sequence"/>
</dbReference>
<evidence type="ECO:0000313" key="3">
    <source>
        <dbReference type="Proteomes" id="UP000521017"/>
    </source>
</evidence>
<accession>A0A7X0J1Q3</accession>
<dbReference type="EMBL" id="JACHCC010000001">
    <property type="protein sequence ID" value="MBB6498192.1"/>
    <property type="molecule type" value="Genomic_DNA"/>
</dbReference>
<feature type="domain" description="Outer membrane protein beta-barrel" evidence="1">
    <location>
        <begin position="17"/>
        <end position="166"/>
    </location>
</feature>
<evidence type="ECO:0000259" key="1">
    <source>
        <dbReference type="Pfam" id="PF13568"/>
    </source>
</evidence>
<reference evidence="2 3" key="1">
    <citation type="submission" date="2020-08" db="EMBL/GenBank/DDBJ databases">
        <title>Genomic Encyclopedia of Type Strains, Phase IV (KMG-V): Genome sequencing to study the core and pangenomes of soil and plant-associated prokaryotes.</title>
        <authorList>
            <person name="Whitman W."/>
        </authorList>
    </citation>
    <scope>NUCLEOTIDE SEQUENCE [LARGE SCALE GENOMIC DNA]</scope>
    <source>
        <strain evidence="2 3">M2T3</strain>
    </source>
</reference>
<sequence length="191" mass="21043">MKKLMLICLVLVSSKGFSQNFLKRFEFGLKAGVNYSNFTDASFPTDPLVGFHAGGTIAFKITNNFLIQEEFLFSSQGAKVKGDSFDNQNLKLYYITVPILLKYRHSSGFYIEGGAQAGMKAKEDVKGLSMGDFAKKLDLAAVGGLGYQSKMGLGIGARYVYGISKVGDFNVTNIRNDFKNNNIQASIFYVF</sequence>
<dbReference type="AlphaFoldDB" id="A0A7X0J1Q3"/>
<dbReference type="InterPro" id="IPR011250">
    <property type="entry name" value="OMP/PagP_B-barrel"/>
</dbReference>
<organism evidence="2 3">
    <name type="scientific">Pedobacter cryoconitis</name>
    <dbReference type="NCBI Taxonomy" id="188932"/>
    <lineage>
        <taxon>Bacteria</taxon>
        <taxon>Pseudomonadati</taxon>
        <taxon>Bacteroidota</taxon>
        <taxon>Sphingobacteriia</taxon>
        <taxon>Sphingobacteriales</taxon>
        <taxon>Sphingobacteriaceae</taxon>
        <taxon>Pedobacter</taxon>
    </lineage>
</organism>
<comment type="caution">
    <text evidence="2">The sequence shown here is derived from an EMBL/GenBank/DDBJ whole genome shotgun (WGS) entry which is preliminary data.</text>
</comment>
<dbReference type="Pfam" id="PF13568">
    <property type="entry name" value="OMP_b-brl_2"/>
    <property type="match status" value="1"/>
</dbReference>
<protein>
    <recommendedName>
        <fullName evidence="1">Outer membrane protein beta-barrel domain-containing protein</fullName>
    </recommendedName>
</protein>